<evidence type="ECO:0000313" key="2">
    <source>
        <dbReference type="EMBL" id="KAF6784017.1"/>
    </source>
</evidence>
<protein>
    <submittedName>
        <fullName evidence="2">Transposase-like protein</fullName>
    </submittedName>
</protein>
<dbReference type="Proteomes" id="UP000639643">
    <property type="component" value="Unassembled WGS sequence"/>
</dbReference>
<feature type="region of interest" description="Disordered" evidence="1">
    <location>
        <begin position="1"/>
        <end position="31"/>
    </location>
</feature>
<dbReference type="OrthoDB" id="4841229at2759"/>
<organism evidence="2 3">
    <name type="scientific">Colletotrichum musicola</name>
    <dbReference type="NCBI Taxonomy" id="2175873"/>
    <lineage>
        <taxon>Eukaryota</taxon>
        <taxon>Fungi</taxon>
        <taxon>Dikarya</taxon>
        <taxon>Ascomycota</taxon>
        <taxon>Pezizomycotina</taxon>
        <taxon>Sordariomycetes</taxon>
        <taxon>Hypocreomycetidae</taxon>
        <taxon>Glomerellales</taxon>
        <taxon>Glomerellaceae</taxon>
        <taxon>Colletotrichum</taxon>
        <taxon>Colletotrichum orchidearum species complex</taxon>
    </lineage>
</organism>
<feature type="non-terminal residue" evidence="2">
    <location>
        <position position="213"/>
    </location>
</feature>
<accession>A0A8H6IM46</accession>
<evidence type="ECO:0000256" key="1">
    <source>
        <dbReference type="SAM" id="MobiDB-lite"/>
    </source>
</evidence>
<gene>
    <name evidence="2" type="ORF">CMUS01_16645</name>
</gene>
<evidence type="ECO:0000313" key="3">
    <source>
        <dbReference type="Proteomes" id="UP000639643"/>
    </source>
</evidence>
<sequence length="213" mass="24394">AVLDEDSDSSTLPSSVDTLGPPSYKRLRPNSNVPRAKITTLRDLSVASVVSTDLPFVHFENAYVQQMFRYHNPEVASEIPWGQTAVRDRLDDFYRRREALSRLLAFPQHHGNYSGRSLSETLINAVNRYELQPRIGVTISNNATNNDTYLRAFYRSISPEITDVDVKARRMRCYGHILNLAARAFLFSADKEVLEAKSDFFQLCERYEDDLKL</sequence>
<keyword evidence="3" id="KW-1185">Reference proteome</keyword>
<reference evidence="2" key="1">
    <citation type="journal article" date="2020" name="Phytopathology">
        <title>Genome Sequence Resources of Colletotrichum truncatum, C. plurivorum, C. musicola, and C. sojae: Four Species Pathogenic to Soybean (Glycine max).</title>
        <authorList>
            <person name="Rogerio F."/>
            <person name="Boufleur T.R."/>
            <person name="Ciampi-Guillardi M."/>
            <person name="Sukno S.A."/>
            <person name="Thon M.R."/>
            <person name="Massola Junior N.S."/>
            <person name="Baroncelli R."/>
        </authorList>
    </citation>
    <scope>NUCLEOTIDE SEQUENCE</scope>
    <source>
        <strain evidence="2">LFN0074</strain>
    </source>
</reference>
<dbReference type="EMBL" id="WIGM01002094">
    <property type="protein sequence ID" value="KAF6784017.1"/>
    <property type="molecule type" value="Genomic_DNA"/>
</dbReference>
<proteinExistence type="predicted"/>
<comment type="caution">
    <text evidence="2">The sequence shown here is derived from an EMBL/GenBank/DDBJ whole genome shotgun (WGS) entry which is preliminary data.</text>
</comment>
<name>A0A8H6IM46_9PEZI</name>
<dbReference type="AlphaFoldDB" id="A0A8H6IM46"/>